<evidence type="ECO:0000256" key="2">
    <source>
        <dbReference type="ARBA" id="ARBA00022676"/>
    </source>
</evidence>
<evidence type="ECO:0000256" key="3">
    <source>
        <dbReference type="ARBA" id="ARBA00022679"/>
    </source>
</evidence>
<proteinExistence type="inferred from homology"/>
<dbReference type="PANTHER" id="PTHR48047">
    <property type="entry name" value="GLYCOSYLTRANSFERASE"/>
    <property type="match status" value="1"/>
</dbReference>
<keyword evidence="3" id="KW-0808">Transferase</keyword>
<evidence type="ECO:0008006" key="5">
    <source>
        <dbReference type="Google" id="ProtNLM"/>
    </source>
</evidence>
<dbReference type="AlphaFoldDB" id="A0A2N9GNJ5"/>
<protein>
    <recommendedName>
        <fullName evidence="5">Glycosyltransferase</fullName>
    </recommendedName>
</protein>
<dbReference type="Gene3D" id="3.40.50.2000">
    <property type="entry name" value="Glycogen Phosphorylase B"/>
    <property type="match status" value="2"/>
</dbReference>
<gene>
    <name evidence="4" type="ORF">FSB_LOCUS29064</name>
</gene>
<organism evidence="4">
    <name type="scientific">Fagus sylvatica</name>
    <name type="common">Beechnut</name>
    <dbReference type="NCBI Taxonomy" id="28930"/>
    <lineage>
        <taxon>Eukaryota</taxon>
        <taxon>Viridiplantae</taxon>
        <taxon>Streptophyta</taxon>
        <taxon>Embryophyta</taxon>
        <taxon>Tracheophyta</taxon>
        <taxon>Spermatophyta</taxon>
        <taxon>Magnoliopsida</taxon>
        <taxon>eudicotyledons</taxon>
        <taxon>Gunneridae</taxon>
        <taxon>Pentapetalae</taxon>
        <taxon>rosids</taxon>
        <taxon>fabids</taxon>
        <taxon>Fagales</taxon>
        <taxon>Fagaceae</taxon>
        <taxon>Fagus</taxon>
    </lineage>
</organism>
<sequence length="495" mass="55207">MAHQLHFVMIPLMSPGHLVPMTDMAKLLAQRGVISTIVTTPLNAIRLIPIINRAIESGLPIRLLQLQLPLHEAGLPEGCENMDSVPSRALIRNFFAALSKLQQPLEQLLEEMEPSPSCCIIADKNLTWTGDIADKFHIPRLLFDGTSCFNLLCCHNIHVSKVNESTSVLDSEPFVVPGLPDRIEITKAQLPTNLNPSEKDFKDLHEKIRASEEGAYGVVSNGPNSISKDALRDEDCPLPYKDITHSNYFQCGIIISNTLELEYVKGYRKTQADRVWCIGSVSLSSKTELDKVQRGNKSSIDEKQCLKWLDLWPQSSVVYACLGSLCRLTLLQLIEVGLGLEACNRPFIWVVRGGKNGEIEKWIVEDGFEERTKGRGLLIRGWAPQVLILSHPAIGGFLTHCGWNSTLEAIGERVGAEIAIPFGDEEKFGVLVKREEVREAIRKIMAEGKDREDRRERARKLAEKARMAIEEGGSSYIDIALLIEDIRKLAMGTQV</sequence>
<evidence type="ECO:0000313" key="4">
    <source>
        <dbReference type="EMBL" id="SPD01182.1"/>
    </source>
</evidence>
<dbReference type="GO" id="GO:0035251">
    <property type="term" value="F:UDP-glucosyltransferase activity"/>
    <property type="evidence" value="ECO:0007669"/>
    <property type="project" value="TreeGrafter"/>
</dbReference>
<dbReference type="Pfam" id="PF00201">
    <property type="entry name" value="UDPGT"/>
    <property type="match status" value="1"/>
</dbReference>
<dbReference type="SUPFAM" id="SSF53756">
    <property type="entry name" value="UDP-Glycosyltransferase/glycogen phosphorylase"/>
    <property type="match status" value="1"/>
</dbReference>
<keyword evidence="2" id="KW-0328">Glycosyltransferase</keyword>
<dbReference type="InterPro" id="IPR002213">
    <property type="entry name" value="UDP_glucos_trans"/>
</dbReference>
<reference evidence="4" key="1">
    <citation type="submission" date="2018-02" db="EMBL/GenBank/DDBJ databases">
        <authorList>
            <person name="Cohen D.B."/>
            <person name="Kent A.D."/>
        </authorList>
    </citation>
    <scope>NUCLEOTIDE SEQUENCE</scope>
</reference>
<evidence type="ECO:0000256" key="1">
    <source>
        <dbReference type="ARBA" id="ARBA00009995"/>
    </source>
</evidence>
<comment type="similarity">
    <text evidence="1">Belongs to the UDP-glycosyltransferase family.</text>
</comment>
<dbReference type="EMBL" id="OIVN01002168">
    <property type="protein sequence ID" value="SPD01182.1"/>
    <property type="molecule type" value="Genomic_DNA"/>
</dbReference>
<dbReference type="PANTHER" id="PTHR48047:SF19">
    <property type="entry name" value="GLYCOSYLTRANSFERASE"/>
    <property type="match status" value="1"/>
</dbReference>
<accession>A0A2N9GNJ5</accession>
<dbReference type="CDD" id="cd03784">
    <property type="entry name" value="GT1_Gtf-like"/>
    <property type="match status" value="1"/>
</dbReference>
<name>A0A2N9GNJ5_FAGSY</name>